<dbReference type="NCBIfam" id="TIGR00254">
    <property type="entry name" value="GGDEF"/>
    <property type="match status" value="1"/>
</dbReference>
<dbReference type="FunFam" id="3.20.20.450:FF:000001">
    <property type="entry name" value="Cyclic di-GMP phosphodiesterase yahA"/>
    <property type="match status" value="1"/>
</dbReference>
<dbReference type="PROSITE" id="PS50883">
    <property type="entry name" value="EAL"/>
    <property type="match status" value="1"/>
</dbReference>
<dbReference type="InterPro" id="IPR043128">
    <property type="entry name" value="Rev_trsase/Diguanyl_cyclase"/>
</dbReference>
<protein>
    <submittedName>
        <fullName evidence="3">GGDEF domain-containing protein</fullName>
    </submittedName>
</protein>
<dbReference type="PROSITE" id="PS50887">
    <property type="entry name" value="GGDEF"/>
    <property type="match status" value="1"/>
</dbReference>
<reference evidence="3 4" key="1">
    <citation type="journal article" date="2019" name="Indoor Air">
        <title>Impacts of indoor surface finishes on bacterial viability.</title>
        <authorList>
            <person name="Hu J."/>
            <person name="Maamar S.B."/>
            <person name="Glawe A.J."/>
            <person name="Gottel N."/>
            <person name="Gilbert J.A."/>
            <person name="Hartmann E.M."/>
        </authorList>
    </citation>
    <scope>NUCLEOTIDE SEQUENCE [LARGE SCALE GENOMIC DNA]</scope>
    <source>
        <strain evidence="3 4">AF060A6</strain>
    </source>
</reference>
<dbReference type="EMBL" id="SLUB01000015">
    <property type="protein sequence ID" value="THE12591.1"/>
    <property type="molecule type" value="Genomic_DNA"/>
</dbReference>
<dbReference type="CDD" id="cd01949">
    <property type="entry name" value="GGDEF"/>
    <property type="match status" value="1"/>
</dbReference>
<name>A0A4S3PS97_9BACI</name>
<comment type="caution">
    <text evidence="3">The sequence shown here is derived from an EMBL/GenBank/DDBJ whole genome shotgun (WGS) entry which is preliminary data.</text>
</comment>
<dbReference type="PANTHER" id="PTHR44757:SF2">
    <property type="entry name" value="BIOFILM ARCHITECTURE MAINTENANCE PROTEIN MBAA"/>
    <property type="match status" value="1"/>
</dbReference>
<gene>
    <name evidence="3" type="ORF">E1I69_10360</name>
</gene>
<evidence type="ECO:0000259" key="1">
    <source>
        <dbReference type="PROSITE" id="PS50883"/>
    </source>
</evidence>
<evidence type="ECO:0000313" key="4">
    <source>
        <dbReference type="Proteomes" id="UP000306477"/>
    </source>
</evidence>
<evidence type="ECO:0000259" key="2">
    <source>
        <dbReference type="PROSITE" id="PS50887"/>
    </source>
</evidence>
<keyword evidence="4" id="KW-1185">Reference proteome</keyword>
<dbReference type="InterPro" id="IPR029787">
    <property type="entry name" value="Nucleotide_cyclase"/>
</dbReference>
<accession>A0A4S3PS97</accession>
<dbReference type="Proteomes" id="UP000306477">
    <property type="component" value="Unassembled WGS sequence"/>
</dbReference>
<dbReference type="Pfam" id="PF00563">
    <property type="entry name" value="EAL"/>
    <property type="match status" value="1"/>
</dbReference>
<organism evidence="3 4">
    <name type="scientific">Bacillus timonensis</name>
    <dbReference type="NCBI Taxonomy" id="1033734"/>
    <lineage>
        <taxon>Bacteria</taxon>
        <taxon>Bacillati</taxon>
        <taxon>Bacillota</taxon>
        <taxon>Bacilli</taxon>
        <taxon>Bacillales</taxon>
        <taxon>Bacillaceae</taxon>
        <taxon>Bacillus</taxon>
    </lineage>
</organism>
<feature type="domain" description="EAL" evidence="1">
    <location>
        <begin position="231"/>
        <end position="485"/>
    </location>
</feature>
<evidence type="ECO:0000313" key="3">
    <source>
        <dbReference type="EMBL" id="THE12591.1"/>
    </source>
</evidence>
<dbReference type="AlphaFoldDB" id="A0A4S3PS97"/>
<dbReference type="InterPro" id="IPR035919">
    <property type="entry name" value="EAL_sf"/>
</dbReference>
<dbReference type="STRING" id="1033734.GCA_000285535_01315"/>
<dbReference type="CDD" id="cd01948">
    <property type="entry name" value="EAL"/>
    <property type="match status" value="1"/>
</dbReference>
<dbReference type="SUPFAM" id="SSF141868">
    <property type="entry name" value="EAL domain-like"/>
    <property type="match status" value="1"/>
</dbReference>
<dbReference type="Gene3D" id="3.20.20.450">
    <property type="entry name" value="EAL domain"/>
    <property type="match status" value="1"/>
</dbReference>
<dbReference type="InterPro" id="IPR052155">
    <property type="entry name" value="Biofilm_reg_signaling"/>
</dbReference>
<dbReference type="SUPFAM" id="SSF55073">
    <property type="entry name" value="Nucleotide cyclase"/>
    <property type="match status" value="1"/>
</dbReference>
<dbReference type="SMART" id="SM00267">
    <property type="entry name" value="GGDEF"/>
    <property type="match status" value="1"/>
</dbReference>
<dbReference type="InterPro" id="IPR001633">
    <property type="entry name" value="EAL_dom"/>
</dbReference>
<dbReference type="InterPro" id="IPR000160">
    <property type="entry name" value="GGDEF_dom"/>
</dbReference>
<dbReference type="PANTHER" id="PTHR44757">
    <property type="entry name" value="DIGUANYLATE CYCLASE DGCP"/>
    <property type="match status" value="1"/>
</dbReference>
<feature type="domain" description="GGDEF" evidence="2">
    <location>
        <begin position="89"/>
        <end position="222"/>
    </location>
</feature>
<dbReference type="Pfam" id="PF00990">
    <property type="entry name" value="GGDEF"/>
    <property type="match status" value="1"/>
</dbReference>
<sequence length="487" mass="55566">MSEKRVVNLVLRTNSFVYKQLKDITELIEQNQLTIEKNKKIEAAYEKKAEEKVAWLAYYDAETGLPNRLHFTNQVEDFVKRFSKKKKHHKLAVLFIDLDRFKMINDTVGHYAGDIILKQLAKRIQGLLPKKSFLARFSGDKFTILITEEVEVEKIADLGQTLLHGITKPIMYEAREFFLTGSIGISFYPNDGITTELLFKHADTAMNLAKQLGGNKMKFYSTEMNQQVLYRLELEGYLRKALEKDEFHICFQPLIDLASGEVYGSEALIRWEHPKLGLVSPGEFIPLAEETGLIHEIGKWVLKKACQENKKWHDMGYDYLTISVNVSADQFQQISFIDVVKEVLDETGLPPQYLTLELTEGVMLRNITHSVIVMKELQKLGVKVSIDDFGTGYSSLSYLKDLPINTLKIDRSFINNLKVNTTDIAIVKAIITMGHGLSVKVVAEGVETDEQIALLKELQCHYAQGFYIDRPMKSEEFEKGLAKLKAL</sequence>
<proteinExistence type="predicted"/>
<dbReference type="Gene3D" id="3.30.70.270">
    <property type="match status" value="1"/>
</dbReference>
<dbReference type="OrthoDB" id="9759607at2"/>
<dbReference type="SMART" id="SM00052">
    <property type="entry name" value="EAL"/>
    <property type="match status" value="1"/>
</dbReference>